<dbReference type="Pfam" id="PF03959">
    <property type="entry name" value="FSH1"/>
    <property type="match status" value="1"/>
</dbReference>
<organism evidence="2 3">
    <name type="scientific">Acinetobacter equi</name>
    <dbReference type="NCBI Taxonomy" id="1324350"/>
    <lineage>
        <taxon>Bacteria</taxon>
        <taxon>Pseudomonadati</taxon>
        <taxon>Pseudomonadota</taxon>
        <taxon>Gammaproteobacteria</taxon>
        <taxon>Moraxellales</taxon>
        <taxon>Moraxellaceae</taxon>
        <taxon>Acinetobacter</taxon>
    </lineage>
</organism>
<dbReference type="EMBL" id="CP012808">
    <property type="protein sequence ID" value="ALH95407.1"/>
    <property type="molecule type" value="Genomic_DNA"/>
</dbReference>
<dbReference type="AlphaFoldDB" id="A0A0N9WDR4"/>
<dbReference type="STRING" id="1324350.AOY20_07595"/>
<dbReference type="GO" id="GO:0016787">
    <property type="term" value="F:hydrolase activity"/>
    <property type="evidence" value="ECO:0007669"/>
    <property type="project" value="UniProtKB-KW"/>
</dbReference>
<dbReference type="InterPro" id="IPR029058">
    <property type="entry name" value="AB_hydrolase_fold"/>
</dbReference>
<dbReference type="SUPFAM" id="SSF53474">
    <property type="entry name" value="alpha/beta-Hydrolases"/>
    <property type="match status" value="1"/>
</dbReference>
<keyword evidence="2" id="KW-0378">Hydrolase</keyword>
<accession>A0A0N9WDR4</accession>
<dbReference type="OrthoDB" id="9780744at2"/>
<evidence type="ECO:0000313" key="3">
    <source>
        <dbReference type="Proteomes" id="UP000064939"/>
    </source>
</evidence>
<gene>
    <name evidence="2" type="ORF">AOY20_07595</name>
</gene>
<dbReference type="Proteomes" id="UP000064939">
    <property type="component" value="Chromosome"/>
</dbReference>
<name>A0A0N9WDR4_9GAMM</name>
<dbReference type="Gene3D" id="3.40.50.1820">
    <property type="entry name" value="alpha/beta hydrolase"/>
    <property type="match status" value="1"/>
</dbReference>
<sequence>MNVVKILLITGWGGGTQLLSALKQNLEQQADQVELINIFNILDPEVLQKHVQQAQAFDVIMGWSLGGQLATILVNQIQQQYQQHKILITLGSNPCFVQNSDWQYAMSESTFEQFKMSFYADAITTLKKFGFMVCQGVQTAKEDFKKLQSLIRAQNIELLKQGLDELEQLNNVNILKQYTGNQYHIFSKQDYLVSYKIAEKLQNLDAKFLEVDLIHGSHGFPLFFAEEVSCKIFQYLKKIQQRSE</sequence>
<dbReference type="InterPro" id="IPR005645">
    <property type="entry name" value="FSH-like_dom"/>
</dbReference>
<evidence type="ECO:0000259" key="1">
    <source>
        <dbReference type="Pfam" id="PF03959"/>
    </source>
</evidence>
<proteinExistence type="predicted"/>
<evidence type="ECO:0000313" key="2">
    <source>
        <dbReference type="EMBL" id="ALH95407.1"/>
    </source>
</evidence>
<reference evidence="2 3" key="1">
    <citation type="journal article" date="2015" name="Int. J. Syst. Evol. Microbiol.">
        <title>Acinetobacter equi sp. nov. isolated from horse faeces.</title>
        <authorList>
            <person name="Poppel M.T."/>
            <person name="Skiebe E."/>
            <person name="Laue M."/>
            <person name="Bergmann H."/>
            <person name="Ebersberger I."/>
            <person name="Garn T."/>
            <person name="Fruth A."/>
            <person name="Baumgardt S."/>
            <person name="Busse H.J."/>
            <person name="Wilharm G."/>
        </authorList>
    </citation>
    <scope>NUCLEOTIDE SEQUENCE [LARGE SCALE GENOMIC DNA]</scope>
    <source>
        <strain evidence="2 3">114</strain>
    </source>
</reference>
<feature type="domain" description="Serine hydrolase" evidence="1">
    <location>
        <begin position="46"/>
        <end position="92"/>
    </location>
</feature>
<keyword evidence="3" id="KW-1185">Reference proteome</keyword>
<dbReference type="KEGG" id="aei:AOY20_07595"/>
<protein>
    <submittedName>
        <fullName evidence="2">Hydrolase</fullName>
    </submittedName>
</protein>